<dbReference type="Pfam" id="PF00071">
    <property type="entry name" value="Ras"/>
    <property type="match status" value="1"/>
</dbReference>
<name>A0A8J5KZ00_ZINOF</name>
<gene>
    <name evidence="1" type="ORF">ZIOFF_042689</name>
</gene>
<dbReference type="GO" id="GO:0005525">
    <property type="term" value="F:GTP binding"/>
    <property type="evidence" value="ECO:0007669"/>
    <property type="project" value="InterPro"/>
</dbReference>
<dbReference type="InterPro" id="IPR027417">
    <property type="entry name" value="P-loop_NTPase"/>
</dbReference>
<dbReference type="Gene3D" id="3.40.50.300">
    <property type="entry name" value="P-loop containing nucleotide triphosphate hydrolases"/>
    <property type="match status" value="1"/>
</dbReference>
<organism evidence="1 2">
    <name type="scientific">Zingiber officinale</name>
    <name type="common">Ginger</name>
    <name type="synonym">Amomum zingiber</name>
    <dbReference type="NCBI Taxonomy" id="94328"/>
    <lineage>
        <taxon>Eukaryota</taxon>
        <taxon>Viridiplantae</taxon>
        <taxon>Streptophyta</taxon>
        <taxon>Embryophyta</taxon>
        <taxon>Tracheophyta</taxon>
        <taxon>Spermatophyta</taxon>
        <taxon>Magnoliopsida</taxon>
        <taxon>Liliopsida</taxon>
        <taxon>Zingiberales</taxon>
        <taxon>Zingiberaceae</taxon>
        <taxon>Zingiber</taxon>
    </lineage>
</organism>
<dbReference type="InterPro" id="IPR050209">
    <property type="entry name" value="Rab_GTPases_membrane_traffic"/>
</dbReference>
<evidence type="ECO:0000313" key="2">
    <source>
        <dbReference type="Proteomes" id="UP000734854"/>
    </source>
</evidence>
<dbReference type="InterPro" id="IPR001806">
    <property type="entry name" value="Small_GTPase"/>
</dbReference>
<sequence length="67" mass="7504">MGAMLISDITKRQSFDDVARWLDELRGHADSNGICPARESLAVPTDDATEFFQRENLFFPETSAIEA</sequence>
<dbReference type="AlphaFoldDB" id="A0A8J5KZ00"/>
<dbReference type="GO" id="GO:0003924">
    <property type="term" value="F:GTPase activity"/>
    <property type="evidence" value="ECO:0007669"/>
    <property type="project" value="InterPro"/>
</dbReference>
<dbReference type="SUPFAM" id="SSF52540">
    <property type="entry name" value="P-loop containing nucleoside triphosphate hydrolases"/>
    <property type="match status" value="1"/>
</dbReference>
<accession>A0A8J5KZ00</accession>
<reference evidence="1 2" key="1">
    <citation type="submission" date="2020-08" db="EMBL/GenBank/DDBJ databases">
        <title>Plant Genome Project.</title>
        <authorList>
            <person name="Zhang R.-G."/>
        </authorList>
    </citation>
    <scope>NUCLEOTIDE SEQUENCE [LARGE SCALE GENOMIC DNA]</scope>
    <source>
        <tissue evidence="1">Rhizome</tissue>
    </source>
</reference>
<proteinExistence type="predicted"/>
<dbReference type="EMBL" id="JACMSC010000012">
    <property type="protein sequence ID" value="KAG6494906.1"/>
    <property type="molecule type" value="Genomic_DNA"/>
</dbReference>
<evidence type="ECO:0000313" key="1">
    <source>
        <dbReference type="EMBL" id="KAG6494906.1"/>
    </source>
</evidence>
<keyword evidence="2" id="KW-1185">Reference proteome</keyword>
<comment type="caution">
    <text evidence="1">The sequence shown here is derived from an EMBL/GenBank/DDBJ whole genome shotgun (WGS) entry which is preliminary data.</text>
</comment>
<dbReference type="PANTHER" id="PTHR47979">
    <property type="entry name" value="DRAB11-RELATED"/>
    <property type="match status" value="1"/>
</dbReference>
<dbReference type="Proteomes" id="UP000734854">
    <property type="component" value="Unassembled WGS sequence"/>
</dbReference>
<protein>
    <submittedName>
        <fullName evidence="1">Uncharacterized protein</fullName>
    </submittedName>
</protein>